<feature type="compositionally biased region" description="Gly residues" evidence="7">
    <location>
        <begin position="511"/>
        <end position="520"/>
    </location>
</feature>
<dbReference type="GeneID" id="116293575"/>
<protein>
    <submittedName>
        <fullName evidence="10">Transcription factor AP-2-epsilon-like isoform X1</fullName>
    </submittedName>
</protein>
<reference evidence="10" key="1">
    <citation type="submission" date="2025-08" db="UniProtKB">
        <authorList>
            <consortium name="RefSeq"/>
        </authorList>
    </citation>
    <scope>IDENTIFICATION</scope>
    <source>
        <tissue evidence="10">Tentacle</tissue>
    </source>
</reference>
<evidence type="ECO:0000256" key="3">
    <source>
        <dbReference type="ARBA" id="ARBA00023015"/>
    </source>
</evidence>
<organism evidence="9 10">
    <name type="scientific">Actinia tenebrosa</name>
    <name type="common">Australian red waratah sea anemone</name>
    <dbReference type="NCBI Taxonomy" id="6105"/>
    <lineage>
        <taxon>Eukaryota</taxon>
        <taxon>Metazoa</taxon>
        <taxon>Cnidaria</taxon>
        <taxon>Anthozoa</taxon>
        <taxon>Hexacorallia</taxon>
        <taxon>Actiniaria</taxon>
        <taxon>Actiniidae</taxon>
        <taxon>Actinia</taxon>
    </lineage>
</organism>
<dbReference type="GO" id="GO:0000977">
    <property type="term" value="F:RNA polymerase II transcription regulatory region sequence-specific DNA binding"/>
    <property type="evidence" value="ECO:0007669"/>
    <property type="project" value="TreeGrafter"/>
</dbReference>
<keyword evidence="4" id="KW-0238">DNA-binding</keyword>
<feature type="region of interest" description="Disordered" evidence="7">
    <location>
        <begin position="511"/>
        <end position="531"/>
    </location>
</feature>
<dbReference type="OrthoDB" id="6252992at2759"/>
<dbReference type="PRINTS" id="PR01748">
    <property type="entry name" value="AP2TNSCPFCT"/>
</dbReference>
<evidence type="ECO:0000313" key="9">
    <source>
        <dbReference type="Proteomes" id="UP000515163"/>
    </source>
</evidence>
<feature type="domain" description="Transcription factor AP-2 C-terminal" evidence="8">
    <location>
        <begin position="312"/>
        <end position="504"/>
    </location>
</feature>
<dbReference type="GO" id="GO:0042127">
    <property type="term" value="P:regulation of cell population proliferation"/>
    <property type="evidence" value="ECO:0007669"/>
    <property type="project" value="TreeGrafter"/>
</dbReference>
<sequence length="531" mass="58191">MTTQLDPLGANSPSQAALRQVVGTKRKRSHHRDLSPPLTPISPNSSYSKRPETSTSAFDLINSEDRGLGLHCVSTASSNEIVTSGNIATSAALVACAPRLSHSPTTHHDYREVLPPPMQPQAHQYYPSQYNPLHYQQQQPRFDFQHGLEPFQTSHSQQFGQGPPSFHPASQHQVLPNSHSQVAVPHQGRHLGLRQRADDLDPLQPVHINQFSSSLEHARRRDELFSATRRHDMLRFGPESMTGVPSAGLPMPPDSQNHSMGISSKNGNTTSNHTSNSREVLSLSRPVIKKHHEQENKEDENGDGTVHPSDVFCCVPGRLSLLSSTSKYKVTVGEIRRRLSHPECLNASLLGGVLRRAKSKNGGKCLRDKLDKIGLSLPAGRRKAAQVTLLTSLVEGEAAHLAADFDFVCESEFPASQLAEYQYRQHSDPAEQQSRKNALVTAKQLTKELQDILAQDPYPKLRLPNSTLPESTLRSLHTFGLVTHGFGSPSINAAMNAFQAYLTELLKFHEGNGGSGGGGSRNNSIVKNGET</sequence>
<feature type="region of interest" description="Disordered" evidence="7">
    <location>
        <begin position="1"/>
        <end position="54"/>
    </location>
</feature>
<gene>
    <name evidence="10" type="primary">LOC116293575</name>
</gene>
<name>A0A6P8HME0_ACTTE</name>
<keyword evidence="9" id="KW-1185">Reference proteome</keyword>
<dbReference type="InParanoid" id="A0A6P8HME0"/>
<evidence type="ECO:0000256" key="5">
    <source>
        <dbReference type="ARBA" id="ARBA00023163"/>
    </source>
</evidence>
<dbReference type="RefSeq" id="XP_031556876.1">
    <property type="nucleotide sequence ID" value="XM_031701016.1"/>
</dbReference>
<keyword evidence="5" id="KW-0804">Transcription</keyword>
<evidence type="ECO:0000256" key="7">
    <source>
        <dbReference type="SAM" id="MobiDB-lite"/>
    </source>
</evidence>
<keyword evidence="3" id="KW-0805">Transcription regulation</keyword>
<dbReference type="PANTHER" id="PTHR10812:SF17">
    <property type="entry name" value="TRANSCRIPTION FACTOR AP-2, ISOFORM D"/>
    <property type="match status" value="1"/>
</dbReference>
<dbReference type="FunCoup" id="A0A6P8HME0">
    <property type="interactions" value="1988"/>
</dbReference>
<evidence type="ECO:0000259" key="8">
    <source>
        <dbReference type="Pfam" id="PF03299"/>
    </source>
</evidence>
<evidence type="ECO:0000256" key="1">
    <source>
        <dbReference type="ARBA" id="ARBA00004123"/>
    </source>
</evidence>
<evidence type="ECO:0000256" key="6">
    <source>
        <dbReference type="ARBA" id="ARBA00023242"/>
    </source>
</evidence>
<accession>A0A6P8HME0</accession>
<dbReference type="InterPro" id="IPR013854">
    <property type="entry name" value="TF_AP2_C"/>
</dbReference>
<comment type="subcellular location">
    <subcellularLocation>
        <location evidence="1">Nucleus</location>
    </subcellularLocation>
</comment>
<dbReference type="Proteomes" id="UP000515163">
    <property type="component" value="Unplaced"/>
</dbReference>
<dbReference type="AlphaFoldDB" id="A0A6P8HME0"/>
<dbReference type="PANTHER" id="PTHR10812">
    <property type="entry name" value="TRANSCRIPTION FACTOR AP-2"/>
    <property type="match status" value="1"/>
</dbReference>
<dbReference type="KEGG" id="aten:116293575"/>
<evidence type="ECO:0000256" key="4">
    <source>
        <dbReference type="ARBA" id="ARBA00023125"/>
    </source>
</evidence>
<evidence type="ECO:0000256" key="2">
    <source>
        <dbReference type="ARBA" id="ARBA00007770"/>
    </source>
</evidence>
<feature type="region of interest" description="Disordered" evidence="7">
    <location>
        <begin position="236"/>
        <end position="285"/>
    </location>
</feature>
<feature type="compositionally biased region" description="Polar residues" evidence="7">
    <location>
        <begin position="1"/>
        <end position="17"/>
    </location>
</feature>
<feature type="region of interest" description="Disordered" evidence="7">
    <location>
        <begin position="153"/>
        <end position="172"/>
    </location>
</feature>
<comment type="similarity">
    <text evidence="2">Belongs to the AP-2 family.</text>
</comment>
<feature type="compositionally biased region" description="Polar residues" evidence="7">
    <location>
        <begin position="41"/>
        <end position="54"/>
    </location>
</feature>
<dbReference type="GO" id="GO:0005634">
    <property type="term" value="C:nucleus"/>
    <property type="evidence" value="ECO:0007669"/>
    <property type="project" value="UniProtKB-SubCell"/>
</dbReference>
<dbReference type="InterPro" id="IPR004979">
    <property type="entry name" value="TF_AP2"/>
</dbReference>
<dbReference type="GO" id="GO:0000981">
    <property type="term" value="F:DNA-binding transcription factor activity, RNA polymerase II-specific"/>
    <property type="evidence" value="ECO:0007669"/>
    <property type="project" value="TreeGrafter"/>
</dbReference>
<keyword evidence="6" id="KW-0539">Nucleus</keyword>
<proteinExistence type="inferred from homology"/>
<dbReference type="Pfam" id="PF03299">
    <property type="entry name" value="TF_AP-2"/>
    <property type="match status" value="1"/>
</dbReference>
<feature type="compositionally biased region" description="Low complexity" evidence="7">
    <location>
        <begin position="263"/>
        <end position="277"/>
    </location>
</feature>
<evidence type="ECO:0000313" key="10">
    <source>
        <dbReference type="RefSeq" id="XP_031556876.1"/>
    </source>
</evidence>